<organism evidence="3 4">
    <name type="scientific">Candidatus Desantisbacteria bacterium CG_4_10_14_0_8_um_filter_48_22</name>
    <dbReference type="NCBI Taxonomy" id="1974543"/>
    <lineage>
        <taxon>Bacteria</taxon>
        <taxon>Candidatus Desantisiibacteriota</taxon>
    </lineage>
</organism>
<evidence type="ECO:0000259" key="1">
    <source>
        <dbReference type="Pfam" id="PF01408"/>
    </source>
</evidence>
<dbReference type="PANTHER" id="PTHR43249">
    <property type="entry name" value="UDP-N-ACETYL-2-AMINO-2-DEOXY-D-GLUCURONATE OXIDASE"/>
    <property type="match status" value="1"/>
</dbReference>
<comment type="caution">
    <text evidence="3">The sequence shown here is derived from an EMBL/GenBank/DDBJ whole genome shotgun (WGS) entry which is preliminary data.</text>
</comment>
<dbReference type="EMBL" id="PFMR01000090">
    <property type="protein sequence ID" value="PIZ17704.1"/>
    <property type="molecule type" value="Genomic_DNA"/>
</dbReference>
<dbReference type="Gene3D" id="3.30.360.10">
    <property type="entry name" value="Dihydrodipicolinate Reductase, domain 2"/>
    <property type="match status" value="1"/>
</dbReference>
<dbReference type="Gene3D" id="3.40.50.720">
    <property type="entry name" value="NAD(P)-binding Rossmann-like Domain"/>
    <property type="match status" value="1"/>
</dbReference>
<dbReference type="SUPFAM" id="SSF51735">
    <property type="entry name" value="NAD(P)-binding Rossmann-fold domains"/>
    <property type="match status" value="1"/>
</dbReference>
<dbReference type="Proteomes" id="UP000229307">
    <property type="component" value="Unassembled WGS sequence"/>
</dbReference>
<dbReference type="GO" id="GO:0000166">
    <property type="term" value="F:nucleotide binding"/>
    <property type="evidence" value="ECO:0007669"/>
    <property type="project" value="InterPro"/>
</dbReference>
<evidence type="ECO:0000313" key="3">
    <source>
        <dbReference type="EMBL" id="PIZ17704.1"/>
    </source>
</evidence>
<dbReference type="InterPro" id="IPR036291">
    <property type="entry name" value="NAD(P)-bd_dom_sf"/>
</dbReference>
<sequence>MAKVKVGIIGAGGIAQVAHIPNFQKITGVEVAAISDPNEEKLKFVAGKFKIGSSFTDYRKILEMDDISIVSICSPNFVHKEHAVESLKSGKHVLCEKPVAMSGAEAREILETAKTTKKKFMVAFPSRFAPGAVFLKKLVDRGEFGEIYYAKASCLRRRGIPGLGGWFTTKKMSGGGPLIDIGVHILDKTYWLMGAPELVSVTGVTYQKFKDKAFDGGWPPVETRVGDKYTQPLDVEDLSSAFIKFSNGASLFLEASWAGNSEGGTSLSLFGTKKGAKDDGASLKIYDEVNGVLLDNTPVLPGADTYFEEIKHFVSCVLEDKEPVTKPNEILNVIRIIESIYLSADTGKEIRLE</sequence>
<dbReference type="InterPro" id="IPR000683">
    <property type="entry name" value="Gfo/Idh/MocA-like_OxRdtase_N"/>
</dbReference>
<dbReference type="AlphaFoldDB" id="A0A2M7SDZ0"/>
<dbReference type="InterPro" id="IPR055170">
    <property type="entry name" value="GFO_IDH_MocA-like_dom"/>
</dbReference>
<dbReference type="PANTHER" id="PTHR43249:SF1">
    <property type="entry name" value="D-GLUCOSIDE 3-DEHYDROGENASE"/>
    <property type="match status" value="1"/>
</dbReference>
<protein>
    <submittedName>
        <fullName evidence="3">Gfo/Idh/MocA family oxidoreductase</fullName>
    </submittedName>
</protein>
<feature type="domain" description="GFO/IDH/MocA-like oxidoreductase" evidence="2">
    <location>
        <begin position="135"/>
        <end position="274"/>
    </location>
</feature>
<dbReference type="Pfam" id="PF22725">
    <property type="entry name" value="GFO_IDH_MocA_C3"/>
    <property type="match status" value="1"/>
</dbReference>
<evidence type="ECO:0000259" key="2">
    <source>
        <dbReference type="Pfam" id="PF22725"/>
    </source>
</evidence>
<dbReference type="SUPFAM" id="SSF55347">
    <property type="entry name" value="Glyceraldehyde-3-phosphate dehydrogenase-like, C-terminal domain"/>
    <property type="match status" value="1"/>
</dbReference>
<reference evidence="4" key="1">
    <citation type="submission" date="2017-09" db="EMBL/GenBank/DDBJ databases">
        <title>Depth-based differentiation of microbial function through sediment-hosted aquifers and enrichment of novel symbionts in the deep terrestrial subsurface.</title>
        <authorList>
            <person name="Probst A.J."/>
            <person name="Ladd B."/>
            <person name="Jarett J.K."/>
            <person name="Geller-Mcgrath D.E."/>
            <person name="Sieber C.M.K."/>
            <person name="Emerson J.B."/>
            <person name="Anantharaman K."/>
            <person name="Thomas B.C."/>
            <person name="Malmstrom R."/>
            <person name="Stieglmeier M."/>
            <person name="Klingl A."/>
            <person name="Woyke T."/>
            <person name="Ryan C.M."/>
            <person name="Banfield J.F."/>
        </authorList>
    </citation>
    <scope>NUCLEOTIDE SEQUENCE [LARGE SCALE GENOMIC DNA]</scope>
</reference>
<evidence type="ECO:0000313" key="4">
    <source>
        <dbReference type="Proteomes" id="UP000229307"/>
    </source>
</evidence>
<dbReference type="InterPro" id="IPR052515">
    <property type="entry name" value="Gfo/Idh/MocA_Oxidoreductase"/>
</dbReference>
<proteinExistence type="predicted"/>
<name>A0A2M7SDZ0_9BACT</name>
<gene>
    <name evidence="3" type="ORF">COY52_03235</name>
</gene>
<accession>A0A2M7SDZ0</accession>
<dbReference type="Pfam" id="PF01408">
    <property type="entry name" value="GFO_IDH_MocA"/>
    <property type="match status" value="1"/>
</dbReference>
<feature type="domain" description="Gfo/Idh/MocA-like oxidoreductase N-terminal" evidence="1">
    <location>
        <begin position="4"/>
        <end position="124"/>
    </location>
</feature>